<comment type="subcellular location">
    <subcellularLocation>
        <location evidence="1">Endoplasmic reticulum membrane</location>
        <topology evidence="1">Multi-pass membrane protein</topology>
    </subcellularLocation>
    <subcellularLocation>
        <location evidence="2">Golgi apparatus membrane</location>
        <topology evidence="2">Multi-pass membrane protein</topology>
    </subcellularLocation>
</comment>
<keyword evidence="7" id="KW-0677">Repeat</keyword>
<dbReference type="GO" id="GO:0005789">
    <property type="term" value="C:endoplasmic reticulum membrane"/>
    <property type="evidence" value="ECO:0007669"/>
    <property type="project" value="UniProtKB-SubCell"/>
</dbReference>
<evidence type="ECO:0000313" key="19">
    <source>
        <dbReference type="EMBL" id="OJD38054.1"/>
    </source>
</evidence>
<evidence type="ECO:0000256" key="16">
    <source>
        <dbReference type="SAM" id="MobiDB-lite"/>
    </source>
</evidence>
<feature type="transmembrane region" description="Helical" evidence="17">
    <location>
        <begin position="351"/>
        <end position="370"/>
    </location>
</feature>
<dbReference type="STRING" id="236234.A0A1J9R929"/>
<feature type="compositionally biased region" description="Gly residues" evidence="16">
    <location>
        <begin position="1115"/>
        <end position="1125"/>
    </location>
</feature>
<keyword evidence="14" id="KW-0325">Glycoprotein</keyword>
<feature type="region of interest" description="Disordered" evidence="16">
    <location>
        <begin position="1088"/>
        <end position="1125"/>
    </location>
</feature>
<reference evidence="19 20" key="1">
    <citation type="submission" date="2016-10" db="EMBL/GenBank/DDBJ databases">
        <title>Proteomics and genomics reveal pathogen-plant mechanisms compatible with a hemibiotrophic lifestyle of Diplodia corticola.</title>
        <authorList>
            <person name="Fernandes I."/>
            <person name="De Jonge R."/>
            <person name="Van De Peer Y."/>
            <person name="Devreese B."/>
            <person name="Alves A."/>
            <person name="Esteves A.C."/>
        </authorList>
    </citation>
    <scope>NUCLEOTIDE SEQUENCE [LARGE SCALE GENOMIC DNA]</scope>
    <source>
        <strain evidence="19 20">CBS 112549</strain>
    </source>
</reference>
<evidence type="ECO:0000256" key="3">
    <source>
        <dbReference type="ARBA" id="ARBA00007410"/>
    </source>
</evidence>
<evidence type="ECO:0000256" key="14">
    <source>
        <dbReference type="ARBA" id="ARBA00023180"/>
    </source>
</evidence>
<evidence type="ECO:0000256" key="6">
    <source>
        <dbReference type="ARBA" id="ARBA00022692"/>
    </source>
</evidence>
<feature type="region of interest" description="Disordered" evidence="16">
    <location>
        <begin position="955"/>
        <end position="995"/>
    </location>
</feature>
<feature type="transmembrane region" description="Helical" evidence="17">
    <location>
        <begin position="420"/>
        <end position="444"/>
    </location>
</feature>
<evidence type="ECO:0000256" key="8">
    <source>
        <dbReference type="ARBA" id="ARBA00022824"/>
    </source>
</evidence>
<dbReference type="GO" id="GO:0045540">
    <property type="term" value="P:regulation of cholesterol biosynthetic process"/>
    <property type="evidence" value="ECO:0007669"/>
    <property type="project" value="TreeGrafter"/>
</dbReference>
<dbReference type="PANTHER" id="PTHR46378:SF1">
    <property type="entry name" value="STEROL REGULATORY ELEMENT-BINDING PROTEIN CLEAVAGE-ACTIVATING PROTEIN"/>
    <property type="match status" value="1"/>
</dbReference>
<evidence type="ECO:0000256" key="5">
    <source>
        <dbReference type="ARBA" id="ARBA00022574"/>
    </source>
</evidence>
<dbReference type="InterPro" id="IPR015943">
    <property type="entry name" value="WD40/YVTN_repeat-like_dom_sf"/>
</dbReference>
<evidence type="ECO:0000256" key="12">
    <source>
        <dbReference type="ARBA" id="ARBA00023121"/>
    </source>
</evidence>
<feature type="domain" description="SSD" evidence="18">
    <location>
        <begin position="286"/>
        <end position="444"/>
    </location>
</feature>
<dbReference type="GO" id="GO:0032934">
    <property type="term" value="F:sterol binding"/>
    <property type="evidence" value="ECO:0007669"/>
    <property type="project" value="InterPro"/>
</dbReference>
<keyword evidence="11" id="KW-0443">Lipid metabolism</keyword>
<keyword evidence="20" id="KW-1185">Reference proteome</keyword>
<keyword evidence="9 17" id="KW-1133">Transmembrane helix</keyword>
<dbReference type="Proteomes" id="UP000183809">
    <property type="component" value="Unassembled WGS sequence"/>
</dbReference>
<proteinExistence type="inferred from homology"/>
<dbReference type="OrthoDB" id="1914839at2759"/>
<keyword evidence="10" id="KW-0333">Golgi apparatus</keyword>
<evidence type="ECO:0000256" key="4">
    <source>
        <dbReference type="ARBA" id="ARBA00019541"/>
    </source>
</evidence>
<gene>
    <name evidence="19" type="ORF">BKCO1_500016</name>
</gene>
<dbReference type="Gene3D" id="2.130.10.10">
    <property type="entry name" value="YVTN repeat-like/Quinoprotein amine dehydrogenase"/>
    <property type="match status" value="1"/>
</dbReference>
<protein>
    <recommendedName>
        <fullName evidence="4">Sterol regulatory element-binding protein cleavage-activating protein</fullName>
    </recommendedName>
</protein>
<dbReference type="EMBL" id="MNUE01000005">
    <property type="protein sequence ID" value="OJD38054.1"/>
    <property type="molecule type" value="Genomic_DNA"/>
</dbReference>
<keyword evidence="13 17" id="KW-0472">Membrane</keyword>
<dbReference type="GO" id="GO:0032936">
    <property type="term" value="C:SREBP-SCAP complex"/>
    <property type="evidence" value="ECO:0007669"/>
    <property type="project" value="TreeGrafter"/>
</dbReference>
<feature type="transmembrane region" description="Helical" evidence="17">
    <location>
        <begin position="614"/>
        <end position="637"/>
    </location>
</feature>
<name>A0A1J9R929_9PEZI</name>
<keyword evidence="5" id="KW-0853">WD repeat</keyword>
<dbReference type="AlphaFoldDB" id="A0A1J9R929"/>
<evidence type="ECO:0000256" key="7">
    <source>
        <dbReference type="ARBA" id="ARBA00022737"/>
    </source>
</evidence>
<feature type="compositionally biased region" description="Basic and acidic residues" evidence="16">
    <location>
        <begin position="1094"/>
        <end position="1113"/>
    </location>
</feature>
<feature type="transmembrane region" description="Helical" evidence="17">
    <location>
        <begin position="315"/>
        <end position="339"/>
    </location>
</feature>
<dbReference type="SUPFAM" id="SSF50978">
    <property type="entry name" value="WD40 repeat-like"/>
    <property type="match status" value="1"/>
</dbReference>
<sequence length="1125" mass="124583">MIWYLLYAFRGTTEPPKLSSEHPIRRAFASYGNATARHWLFSLLLSVAVAVFLCYPVVFLYESPAASGLPHHVWTSVRAYDGPENVAPDVEMRQLWVHGSYMKALDGRVLRDALKIQDTLIGPSLGGELGGGVNITGEGNATADGPVEGSQELAGCCSDRVSKVASWSCHSPLMYWNCSLPALEEDVDVLRTINSQQGRRSSYNFTLQPLSVFAGKTFNGTRLLAADALVITIFDRSGGAIAEEFDRRSRKLAHDARDDWNFYPESGSTYRNRLYEFRYQPMSMNDAWTLVLAYSLMLFYVLFSLRKLKAVKSVFGLFCTVIAQMFISICSSFTICGILRINLANVPGEAYPFVVLVIGLENMFRLINAVLESPAHMPTVTRVSNALADVGHLALAAAAQNLLILWLLSRVVSPSVAPACAFAAVALVFDFVFHLTFFVAVLSVDVRRMELQDSLDRINLATQRRSSTSTKVERRTWGGALLQGKLPFSTRIAGTVAMVSFILALNWHFFDHDRRPFSFVNILRLFRLRNRNNVIDPLPPPPINQVRTPEAWLKIQDYISAKELIDFVKPGSHSFIARVYEPLTVVTKDADRRGAAHQTPSVFIVLRDLAEHHFFPFALAIVFAIAAVTLLMNYLLWNELPEEDAESGIGDEQPLSVRSLPKSHELDVVKVATCSQGHFVAISLDRLTSIWFLDHRTHVYSHVILQTSALQPPLWPIVAAAIDDTGHWVALLTDSGRVALWSLAERRFVKSRVLEIKGQSPSVFAFAFHQMDEVERLSLLVVFPDGRLNEVDFRTGHLWTHQISEVPFTNAALSCCIKGQPKVISVSKDGAVHLSFPSSGEWASETLDAVDDWKHPDPTHSKVSEGSANSLICLRPPALGEDDHITCSGFERATEAVHSVKSPGSWEATCTPSVIGIRKRPASEVPAVRSTSSDASYFPITAASSNPFQNGMLKRRDKSHVSGHQVNGGSPGANGYHRKPPAASPDSTGSESEEWEAWTLSADGELHTTPLLPRPRRDSMSEVYLEDEFEEEQLFVSKPGPIVRIGKKSVAVGFGNALKIISLGSERFEEETANAVMDSATLGLTWRKKAQGKRAGEREKERERIERIERDKASSGGGLRWEGQA</sequence>
<dbReference type="InterPro" id="IPR053958">
    <property type="entry name" value="HMGCR/SNAP/NPC1-like_SSD"/>
</dbReference>
<dbReference type="InterPro" id="IPR000731">
    <property type="entry name" value="SSD"/>
</dbReference>
<keyword evidence="15" id="KW-0753">Steroid metabolism</keyword>
<dbReference type="PANTHER" id="PTHR46378">
    <property type="entry name" value="STEROL REGULATORY ELEMENT-BINDING PROTEIN CLEAVAGE-ACTIVATING PROTEIN"/>
    <property type="match status" value="1"/>
</dbReference>
<evidence type="ECO:0000256" key="9">
    <source>
        <dbReference type="ARBA" id="ARBA00022989"/>
    </source>
</evidence>
<evidence type="ECO:0000256" key="2">
    <source>
        <dbReference type="ARBA" id="ARBA00004653"/>
    </source>
</evidence>
<keyword evidence="8" id="KW-0256">Endoplasmic reticulum</keyword>
<evidence type="ECO:0000256" key="13">
    <source>
        <dbReference type="ARBA" id="ARBA00023136"/>
    </source>
</evidence>
<dbReference type="GO" id="GO:0000139">
    <property type="term" value="C:Golgi membrane"/>
    <property type="evidence" value="ECO:0007669"/>
    <property type="project" value="UniProtKB-SubCell"/>
</dbReference>
<evidence type="ECO:0000256" key="10">
    <source>
        <dbReference type="ARBA" id="ARBA00023034"/>
    </source>
</evidence>
<dbReference type="InterPro" id="IPR036322">
    <property type="entry name" value="WD40_repeat_dom_sf"/>
</dbReference>
<organism evidence="19 20">
    <name type="scientific">Diplodia corticola</name>
    <dbReference type="NCBI Taxonomy" id="236234"/>
    <lineage>
        <taxon>Eukaryota</taxon>
        <taxon>Fungi</taxon>
        <taxon>Dikarya</taxon>
        <taxon>Ascomycota</taxon>
        <taxon>Pezizomycotina</taxon>
        <taxon>Dothideomycetes</taxon>
        <taxon>Dothideomycetes incertae sedis</taxon>
        <taxon>Botryosphaeriales</taxon>
        <taxon>Botryosphaeriaceae</taxon>
        <taxon>Diplodia</taxon>
    </lineage>
</organism>
<dbReference type="InterPro" id="IPR030225">
    <property type="entry name" value="SCAP"/>
</dbReference>
<feature type="transmembrane region" description="Helical" evidence="17">
    <location>
        <begin position="287"/>
        <end position="303"/>
    </location>
</feature>
<feature type="transmembrane region" description="Helical" evidence="17">
    <location>
        <begin position="390"/>
        <end position="408"/>
    </location>
</feature>
<dbReference type="GeneID" id="31017006"/>
<dbReference type="GO" id="GO:0008202">
    <property type="term" value="P:steroid metabolic process"/>
    <property type="evidence" value="ECO:0007669"/>
    <property type="project" value="UniProtKB-KW"/>
</dbReference>
<evidence type="ECO:0000313" key="20">
    <source>
        <dbReference type="Proteomes" id="UP000183809"/>
    </source>
</evidence>
<dbReference type="Pfam" id="PF12349">
    <property type="entry name" value="Sterol-sensing"/>
    <property type="match status" value="1"/>
</dbReference>
<evidence type="ECO:0000256" key="17">
    <source>
        <dbReference type="SAM" id="Phobius"/>
    </source>
</evidence>
<dbReference type="PROSITE" id="PS50156">
    <property type="entry name" value="SSD"/>
    <property type="match status" value="1"/>
</dbReference>
<dbReference type="SUPFAM" id="SSF82866">
    <property type="entry name" value="Multidrug efflux transporter AcrB transmembrane domain"/>
    <property type="match status" value="1"/>
</dbReference>
<accession>A0A1J9R929</accession>
<feature type="transmembrane region" description="Helical" evidence="17">
    <location>
        <begin position="39"/>
        <end position="61"/>
    </location>
</feature>
<keyword evidence="12" id="KW-0446">Lipid-binding</keyword>
<evidence type="ECO:0000256" key="11">
    <source>
        <dbReference type="ARBA" id="ARBA00023098"/>
    </source>
</evidence>
<dbReference type="GO" id="GO:0032933">
    <property type="term" value="P:SREBP signaling pathway"/>
    <property type="evidence" value="ECO:0007669"/>
    <property type="project" value="InterPro"/>
</dbReference>
<dbReference type="RefSeq" id="XP_020134082.1">
    <property type="nucleotide sequence ID" value="XM_020276745.1"/>
</dbReference>
<evidence type="ECO:0000259" key="18">
    <source>
        <dbReference type="PROSITE" id="PS50156"/>
    </source>
</evidence>
<comment type="caution">
    <text evidence="19">The sequence shown here is derived from an EMBL/GenBank/DDBJ whole genome shotgun (WGS) entry which is preliminary data.</text>
</comment>
<evidence type="ECO:0000256" key="1">
    <source>
        <dbReference type="ARBA" id="ARBA00004477"/>
    </source>
</evidence>
<keyword evidence="6 17" id="KW-0812">Transmembrane</keyword>
<evidence type="ECO:0000256" key="15">
    <source>
        <dbReference type="ARBA" id="ARBA00023221"/>
    </source>
</evidence>
<comment type="similarity">
    <text evidence="3">Belongs to the WD repeat SCAP family.</text>
</comment>